<evidence type="ECO:0000313" key="1">
    <source>
        <dbReference type="EMBL" id="EGW06909.1"/>
    </source>
</evidence>
<proteinExistence type="predicted"/>
<dbReference type="EMBL" id="JH000882">
    <property type="protein sequence ID" value="EGW06909.1"/>
    <property type="molecule type" value="Genomic_DNA"/>
</dbReference>
<gene>
    <name evidence="1" type="ORF">I79_015732</name>
</gene>
<reference evidence="2" key="1">
    <citation type="journal article" date="2011" name="Nat. Biotechnol.">
        <title>The genomic sequence of the Chinese hamster ovary (CHO)-K1 cell line.</title>
        <authorList>
            <person name="Xu X."/>
            <person name="Nagarajan H."/>
            <person name="Lewis N.E."/>
            <person name="Pan S."/>
            <person name="Cai Z."/>
            <person name="Liu X."/>
            <person name="Chen W."/>
            <person name="Xie M."/>
            <person name="Wang W."/>
            <person name="Hammond S."/>
            <person name="Andersen M.R."/>
            <person name="Neff N."/>
            <person name="Passarelli B."/>
            <person name="Koh W."/>
            <person name="Fan H.C."/>
            <person name="Wang J."/>
            <person name="Gui Y."/>
            <person name="Lee K.H."/>
            <person name="Betenbaugh M.J."/>
            <person name="Quake S.R."/>
            <person name="Famili I."/>
            <person name="Palsson B.O."/>
            <person name="Wang J."/>
        </authorList>
    </citation>
    <scope>NUCLEOTIDE SEQUENCE [LARGE SCALE GENOMIC DNA]</scope>
    <source>
        <strain evidence="2">CHO K1 cell line</strain>
    </source>
</reference>
<dbReference type="InParanoid" id="G3HXK7"/>
<dbReference type="Proteomes" id="UP000001075">
    <property type="component" value="Unassembled WGS sequence"/>
</dbReference>
<protein>
    <submittedName>
        <fullName evidence="1">Uncharacterized protein</fullName>
    </submittedName>
</protein>
<dbReference type="AlphaFoldDB" id="G3HXK7"/>
<evidence type="ECO:0000313" key="2">
    <source>
        <dbReference type="Proteomes" id="UP000001075"/>
    </source>
</evidence>
<accession>G3HXK7</accession>
<organism evidence="1 2">
    <name type="scientific">Cricetulus griseus</name>
    <name type="common">Chinese hamster</name>
    <name type="synonym">Cricetulus barabensis griseus</name>
    <dbReference type="NCBI Taxonomy" id="10029"/>
    <lineage>
        <taxon>Eukaryota</taxon>
        <taxon>Metazoa</taxon>
        <taxon>Chordata</taxon>
        <taxon>Craniata</taxon>
        <taxon>Vertebrata</taxon>
        <taxon>Euteleostomi</taxon>
        <taxon>Mammalia</taxon>
        <taxon>Eutheria</taxon>
        <taxon>Euarchontoglires</taxon>
        <taxon>Glires</taxon>
        <taxon>Rodentia</taxon>
        <taxon>Myomorpha</taxon>
        <taxon>Muroidea</taxon>
        <taxon>Cricetidae</taxon>
        <taxon>Cricetinae</taxon>
        <taxon>Cricetulus</taxon>
    </lineage>
</organism>
<name>G3HXK7_CRIGR</name>
<sequence length="83" mass="9067">MVKIDNLLPSNKYSLYCKYEPENSPGGLNRSGLLQASFLPSGSPFLPTTQSYSNLAIGAAEGTRAGELVCWVQLVHLQYSTWS</sequence>